<dbReference type="PANTHER" id="PTHR13393:SF0">
    <property type="entry name" value="RNA N6-ADENOSINE-METHYLTRANSFERASE METTL16"/>
    <property type="match status" value="1"/>
</dbReference>
<evidence type="ECO:0000256" key="2">
    <source>
        <dbReference type="ARBA" id="ARBA00022679"/>
    </source>
</evidence>
<feature type="compositionally biased region" description="Basic and acidic residues" evidence="3">
    <location>
        <begin position="75"/>
        <end position="91"/>
    </location>
</feature>
<feature type="compositionally biased region" description="Low complexity" evidence="3">
    <location>
        <begin position="25"/>
        <end position="42"/>
    </location>
</feature>
<dbReference type="InterPro" id="IPR029063">
    <property type="entry name" value="SAM-dependent_MTases_sf"/>
</dbReference>
<dbReference type="CDD" id="cd02440">
    <property type="entry name" value="AdoMet_MTases"/>
    <property type="match status" value="1"/>
</dbReference>
<dbReference type="GO" id="GO:0070475">
    <property type="term" value="P:rRNA base methylation"/>
    <property type="evidence" value="ECO:0007669"/>
    <property type="project" value="TreeGrafter"/>
</dbReference>
<dbReference type="GO" id="GO:0005634">
    <property type="term" value="C:nucleus"/>
    <property type="evidence" value="ECO:0007669"/>
    <property type="project" value="TreeGrafter"/>
</dbReference>
<dbReference type="EMBL" id="DF977520">
    <property type="protein sequence ID" value="GAP91868.1"/>
    <property type="molecule type" value="Genomic_DNA"/>
</dbReference>
<dbReference type="Proteomes" id="UP000054516">
    <property type="component" value="Unassembled WGS sequence"/>
</dbReference>
<feature type="region of interest" description="Disordered" evidence="3">
    <location>
        <begin position="1"/>
        <end position="52"/>
    </location>
</feature>
<feature type="region of interest" description="Disordered" evidence="3">
    <location>
        <begin position="64"/>
        <end position="91"/>
    </location>
</feature>
<evidence type="ECO:0000256" key="1">
    <source>
        <dbReference type="ARBA" id="ARBA00022603"/>
    </source>
</evidence>
<evidence type="ECO:0000256" key="3">
    <source>
        <dbReference type="SAM" id="MobiDB-lite"/>
    </source>
</evidence>
<dbReference type="PANTHER" id="PTHR13393">
    <property type="entry name" value="SAM-DEPENDENT METHYLTRANSFERASE"/>
    <property type="match status" value="1"/>
</dbReference>
<dbReference type="AlphaFoldDB" id="A0A1W2TTH9"/>
<gene>
    <name evidence="4" type="ORF">SAMD00023353_7500300</name>
</gene>
<organism evidence="4">
    <name type="scientific">Rosellinia necatrix</name>
    <name type="common">White root-rot fungus</name>
    <dbReference type="NCBI Taxonomy" id="77044"/>
    <lineage>
        <taxon>Eukaryota</taxon>
        <taxon>Fungi</taxon>
        <taxon>Dikarya</taxon>
        <taxon>Ascomycota</taxon>
        <taxon>Pezizomycotina</taxon>
        <taxon>Sordariomycetes</taxon>
        <taxon>Xylariomycetidae</taxon>
        <taxon>Xylariales</taxon>
        <taxon>Xylariaceae</taxon>
        <taxon>Rosellinia</taxon>
    </lineage>
</organism>
<dbReference type="Pfam" id="PF05971">
    <property type="entry name" value="Methyltransf_10"/>
    <property type="match status" value="1"/>
</dbReference>
<reference evidence="4" key="1">
    <citation type="submission" date="2016-03" db="EMBL/GenBank/DDBJ databases">
        <title>Draft genome sequence of Rosellinia necatrix.</title>
        <authorList>
            <person name="Kanematsu S."/>
        </authorList>
    </citation>
    <scope>NUCLEOTIDE SEQUENCE [LARGE SCALE GENOMIC DNA]</scope>
    <source>
        <strain evidence="4">W97</strain>
    </source>
</reference>
<dbReference type="STRING" id="77044.A0A1W2TTH9"/>
<keyword evidence="5" id="KW-1185">Reference proteome</keyword>
<evidence type="ECO:0000313" key="5">
    <source>
        <dbReference type="Proteomes" id="UP000054516"/>
    </source>
</evidence>
<dbReference type="OrthoDB" id="514248at2759"/>
<keyword evidence="2" id="KW-0808">Transferase</keyword>
<dbReference type="OMA" id="EHKIDNY"/>
<accession>A0A1W2TTH9</accession>
<name>A0A1W2TTH9_ROSNE</name>
<keyword evidence="1" id="KW-0489">Methyltransferase</keyword>
<dbReference type="InterPro" id="IPR010286">
    <property type="entry name" value="METTL16/RlmF"/>
</dbReference>
<evidence type="ECO:0000313" key="4">
    <source>
        <dbReference type="EMBL" id="GAP91868.1"/>
    </source>
</evidence>
<protein>
    <submittedName>
        <fullName evidence="4">Putative duf890 domain-containing protein</fullName>
    </submittedName>
</protein>
<dbReference type="GO" id="GO:0008168">
    <property type="term" value="F:methyltransferase activity"/>
    <property type="evidence" value="ECO:0007669"/>
    <property type="project" value="UniProtKB-KW"/>
</dbReference>
<proteinExistence type="predicted"/>
<dbReference type="SUPFAM" id="SSF53335">
    <property type="entry name" value="S-adenosyl-L-methionine-dependent methyltransferases"/>
    <property type="match status" value="1"/>
</dbReference>
<sequence length="537" mass="58831">METTSLARGTKRRYSGEQAISRPFSATNDASNDNAHNSNAGDPEILGEGSRTRPPCVRRALLCGGEGSTAAPKPKLAEHDQTTQGRKPEGRGEEYFRHLYSTEPDFAHLGLKYPEFRAVLEDGAHLDFRNPAAVVQLTKTLLKEHFGLQVNLPPDRLCPPVPNRHNYLLWLKDLLDSSSPSYLEQYEPGREVTGLDIGTGASLIYPLLGCAQRPKWHFVATDIDEESLASARANARANHLESRVRIMGRLASDPLIPVSDAGMGAIDFVMVNPPFYTSDAELLELAAQKSQPPHTACAGAPVEMVCEGGEVGFVGRMIDESLVLRDKVQWYTAMLGKQSSLEVLINTLKKHKINNFAVTTFIQGTKTRRWALGWSFLTRRPSLGASRGCSSLVTNKMLPPITAVSIYGPPPTEEAIQSIKEALCDTVGSLDLRSWVWDEQRLRGVGFANGNVWSRAYRRKRTGGNEKSTQNEAAATPVDLAGCAFGFSLSIQPDESAESSSNPKVILRWLQGDDASLFESFAGVVRRCLRKDAVLPG</sequence>
<dbReference type="Gene3D" id="3.40.50.150">
    <property type="entry name" value="Vaccinia Virus protein VP39"/>
    <property type="match status" value="1"/>
</dbReference>